<feature type="transmembrane region" description="Helical" evidence="1">
    <location>
        <begin position="208"/>
        <end position="226"/>
    </location>
</feature>
<feature type="transmembrane region" description="Helical" evidence="1">
    <location>
        <begin position="120"/>
        <end position="137"/>
    </location>
</feature>
<feature type="transmembrane region" description="Helical" evidence="1">
    <location>
        <begin position="351"/>
        <end position="368"/>
    </location>
</feature>
<feature type="transmembrane region" description="Helical" evidence="1">
    <location>
        <begin position="143"/>
        <end position="162"/>
    </location>
</feature>
<dbReference type="OrthoDB" id="6027702at2"/>
<evidence type="ECO:0000256" key="1">
    <source>
        <dbReference type="SAM" id="Phobius"/>
    </source>
</evidence>
<feature type="transmembrane region" description="Helical" evidence="1">
    <location>
        <begin position="92"/>
        <end position="113"/>
    </location>
</feature>
<feature type="transmembrane region" description="Helical" evidence="1">
    <location>
        <begin position="169"/>
        <end position="202"/>
    </location>
</feature>
<keyword evidence="1" id="KW-1133">Transmembrane helix</keyword>
<protein>
    <recommendedName>
        <fullName evidence="4">Glycosyltransferase RgtA/B/C/D-like domain-containing protein</fullName>
    </recommendedName>
</protein>
<evidence type="ECO:0000313" key="3">
    <source>
        <dbReference type="Proteomes" id="UP000308707"/>
    </source>
</evidence>
<accession>A0A4V5ZPK8</accession>
<dbReference type="RefSeq" id="WP_137267825.1">
    <property type="nucleotide sequence ID" value="NZ_SZUA01000003.1"/>
</dbReference>
<reference evidence="2 3" key="1">
    <citation type="submission" date="2019-04" db="EMBL/GenBank/DDBJ databases">
        <title>Reference strain of H23.</title>
        <authorList>
            <person name="Luo X."/>
        </authorList>
    </citation>
    <scope>NUCLEOTIDE SEQUENCE [LARGE SCALE GENOMIC DNA]</scope>
    <source>
        <strain evidence="2 3">H23</strain>
    </source>
</reference>
<keyword evidence="1" id="KW-0472">Membrane</keyword>
<dbReference type="Proteomes" id="UP000308707">
    <property type="component" value="Unassembled WGS sequence"/>
</dbReference>
<comment type="caution">
    <text evidence="2">The sequence shown here is derived from an EMBL/GenBank/DDBJ whole genome shotgun (WGS) entry which is preliminary data.</text>
</comment>
<keyword evidence="1" id="KW-0812">Transmembrane</keyword>
<sequence length="452" mass="48956">MGIALEPVTTRRLWTGRMLLVWVFLAVLLAQSPLIFNPGYFSHDELQWAAFAAQDPRIWRVDIWAGVQSFQYRPLTFTLWLWLSQHLFAHPYAFHAVAVAMGAANAALLAALLRGWRVSAGGAFAAAMVFALGAYAAHTHGWVAALADLIWVGCGLAIGAIVQRARRAGVAIFFAFALTAAALLAKEAAVVIPVLLGLAWLFFGRDPAWGRAALASALPVAIYLALRIGVLLFSPREAANYGWDLAFIPQRWLEYQLFAPNPTKMEAGGTLARGFGDGRVLAAAALWLALAWALWRAGSRWLAAFLLVGAAALGPVLILAESANQYGYGFAAATSAICAACWPRMDRFGKILLTLLAVLCLWHGTNIVRRFHDAGAVQAVFSPALADAVARHGDAPIRLRSIDPGQRWLFDRLTHDIPSYRGVPIGNRVRLVQAGEDADYAIESDGRLTALP</sequence>
<feature type="transmembrane region" description="Helical" evidence="1">
    <location>
        <begin position="301"/>
        <end position="319"/>
    </location>
</feature>
<feature type="transmembrane region" description="Helical" evidence="1">
    <location>
        <begin position="19"/>
        <end position="36"/>
    </location>
</feature>
<name>A0A4V5ZPK8_9GAMM</name>
<evidence type="ECO:0008006" key="4">
    <source>
        <dbReference type="Google" id="ProtNLM"/>
    </source>
</evidence>
<organism evidence="2 3">
    <name type="scientific">Luteimonas gilva</name>
    <dbReference type="NCBI Taxonomy" id="2572684"/>
    <lineage>
        <taxon>Bacteria</taxon>
        <taxon>Pseudomonadati</taxon>
        <taxon>Pseudomonadota</taxon>
        <taxon>Gammaproteobacteria</taxon>
        <taxon>Lysobacterales</taxon>
        <taxon>Lysobacteraceae</taxon>
        <taxon>Luteimonas</taxon>
    </lineage>
</organism>
<proteinExistence type="predicted"/>
<evidence type="ECO:0000313" key="2">
    <source>
        <dbReference type="EMBL" id="TKR29423.1"/>
    </source>
</evidence>
<keyword evidence="3" id="KW-1185">Reference proteome</keyword>
<gene>
    <name evidence="2" type="ORF">FCE95_14840</name>
</gene>
<dbReference type="AlphaFoldDB" id="A0A4V5ZPK8"/>
<dbReference type="EMBL" id="SZUA01000003">
    <property type="protein sequence ID" value="TKR29423.1"/>
    <property type="molecule type" value="Genomic_DNA"/>
</dbReference>